<feature type="non-terminal residue" evidence="2">
    <location>
        <position position="287"/>
    </location>
</feature>
<reference evidence="2 3" key="1">
    <citation type="submission" date="2024-04" db="EMBL/GenBank/DDBJ databases">
        <title>Tritrichomonas musculus Genome.</title>
        <authorList>
            <person name="Alves-Ferreira E."/>
            <person name="Grigg M."/>
            <person name="Lorenzi H."/>
            <person name="Galac M."/>
        </authorList>
    </citation>
    <scope>NUCLEOTIDE SEQUENCE [LARGE SCALE GENOMIC DNA]</scope>
    <source>
        <strain evidence="2 3">EAF2021</strain>
    </source>
</reference>
<name>A0ABR2KCC8_9EUKA</name>
<dbReference type="InterPro" id="IPR012430">
    <property type="entry name" value="TMEM43_fam"/>
</dbReference>
<evidence type="ECO:0000256" key="1">
    <source>
        <dbReference type="SAM" id="Phobius"/>
    </source>
</evidence>
<dbReference type="Pfam" id="PF07787">
    <property type="entry name" value="TMEM43"/>
    <property type="match status" value="1"/>
</dbReference>
<keyword evidence="1" id="KW-1133">Transmembrane helix</keyword>
<dbReference type="EMBL" id="JAPFFF010000006">
    <property type="protein sequence ID" value="KAK8888526.1"/>
    <property type="molecule type" value="Genomic_DNA"/>
</dbReference>
<accession>A0ABR2KCC8</accession>
<keyword evidence="3" id="KW-1185">Reference proteome</keyword>
<proteinExistence type="predicted"/>
<evidence type="ECO:0000313" key="3">
    <source>
        <dbReference type="Proteomes" id="UP001470230"/>
    </source>
</evidence>
<comment type="caution">
    <text evidence="2">The sequence shown here is derived from an EMBL/GenBank/DDBJ whole genome shotgun (WGS) entry which is preliminary data.</text>
</comment>
<protein>
    <submittedName>
        <fullName evidence="2">Uncharacterized protein</fullName>
    </submittedName>
</protein>
<sequence length="287" mass="33246">MQFSYNISLNSCQCLLRNYTKVNKFANPKDYEGKIVFLSSSKPKYQALYNKEFNIEIKAAYAKVIIKHCYAHFNKNNHVQNAWSSNYPFANESYSMINVGNFTIDTKSFYSSQFQLQTFVPSKEEIINFEQSAAAIKYNYLSQGYFFDKSFPSKKLKPRINDCTLNDKFVRFDVFKPESISILGVIEKGYLKHFDYYTIDFSGVFDGKITLNSLINNFINGKKQQVFALGLISISILIILFVLCNRFYFSIFAFVILIVSTLNIKSLCLQYFPIKFKPLFATTLTIL</sequence>
<dbReference type="Proteomes" id="UP001470230">
    <property type="component" value="Unassembled WGS sequence"/>
</dbReference>
<keyword evidence="1" id="KW-0812">Transmembrane</keyword>
<gene>
    <name evidence="2" type="ORF">M9Y10_039605</name>
</gene>
<feature type="transmembrane region" description="Helical" evidence="1">
    <location>
        <begin position="249"/>
        <end position="272"/>
    </location>
</feature>
<feature type="transmembrane region" description="Helical" evidence="1">
    <location>
        <begin position="226"/>
        <end position="243"/>
    </location>
</feature>
<keyword evidence="1" id="KW-0472">Membrane</keyword>
<organism evidence="2 3">
    <name type="scientific">Tritrichomonas musculus</name>
    <dbReference type="NCBI Taxonomy" id="1915356"/>
    <lineage>
        <taxon>Eukaryota</taxon>
        <taxon>Metamonada</taxon>
        <taxon>Parabasalia</taxon>
        <taxon>Tritrichomonadida</taxon>
        <taxon>Tritrichomonadidae</taxon>
        <taxon>Tritrichomonas</taxon>
    </lineage>
</organism>
<evidence type="ECO:0000313" key="2">
    <source>
        <dbReference type="EMBL" id="KAK8888526.1"/>
    </source>
</evidence>